<dbReference type="RefSeq" id="WP_185798901.1">
    <property type="nucleotide sequence ID" value="NZ_JACLQD010000005.1"/>
</dbReference>
<evidence type="ECO:0000256" key="1">
    <source>
        <dbReference type="SAM" id="Phobius"/>
    </source>
</evidence>
<feature type="transmembrane region" description="Helical" evidence="1">
    <location>
        <begin position="28"/>
        <end position="47"/>
    </location>
</feature>
<comment type="caution">
    <text evidence="2">The sequence shown here is derived from an EMBL/GenBank/DDBJ whole genome shotgun (WGS) entry which is preliminary data.</text>
</comment>
<keyword evidence="1" id="KW-1133">Transmembrane helix</keyword>
<keyword evidence="1" id="KW-0472">Membrane</keyword>
<dbReference type="EMBL" id="JACLQD010000005">
    <property type="protein sequence ID" value="MBC2837304.1"/>
    <property type="molecule type" value="Genomic_DNA"/>
</dbReference>
<dbReference type="AlphaFoldDB" id="A0A842IEA8"/>
<keyword evidence="1" id="KW-0812">Transmembrane</keyword>
<organism evidence="2 3">
    <name type="scientific">Paragemmobacter straminiformis</name>
    <dbReference type="NCBI Taxonomy" id="2045119"/>
    <lineage>
        <taxon>Bacteria</taxon>
        <taxon>Pseudomonadati</taxon>
        <taxon>Pseudomonadota</taxon>
        <taxon>Alphaproteobacteria</taxon>
        <taxon>Rhodobacterales</taxon>
        <taxon>Paracoccaceae</taxon>
        <taxon>Paragemmobacter</taxon>
    </lineage>
</organism>
<evidence type="ECO:0000313" key="3">
    <source>
        <dbReference type="Proteomes" id="UP000555411"/>
    </source>
</evidence>
<reference evidence="2 3" key="1">
    <citation type="journal article" date="2017" name="Int. J. Syst. Evol. Microbiol.">
        <title>Gemmobacter straminiformis sp. nov., isolated from an artificial fountain.</title>
        <authorList>
            <person name="Kang J.Y."/>
            <person name="Kim M.J."/>
            <person name="Chun J."/>
            <person name="Son K.P."/>
            <person name="Jahng K.Y."/>
        </authorList>
    </citation>
    <scope>NUCLEOTIDE SEQUENCE [LARGE SCALE GENOMIC DNA]</scope>
    <source>
        <strain evidence="2 3">CAM-8</strain>
    </source>
</reference>
<name>A0A842IEA8_9RHOB</name>
<accession>A0A842IEA8</accession>
<protein>
    <submittedName>
        <fullName evidence="2">Uncharacterized protein</fullName>
    </submittedName>
</protein>
<gene>
    <name evidence="2" type="ORF">H7F16_17425</name>
</gene>
<sequence>MPLTHFLALIAFVILAAGATLSLALWADLPLAALGFAALSGSLILGARQWR</sequence>
<proteinExistence type="predicted"/>
<keyword evidence="3" id="KW-1185">Reference proteome</keyword>
<dbReference type="Proteomes" id="UP000555411">
    <property type="component" value="Unassembled WGS sequence"/>
</dbReference>
<evidence type="ECO:0000313" key="2">
    <source>
        <dbReference type="EMBL" id="MBC2837304.1"/>
    </source>
</evidence>